<keyword evidence="8" id="KW-1185">Reference proteome</keyword>
<keyword evidence="2" id="KW-1003">Cell membrane</keyword>
<dbReference type="PANTHER" id="PTHR32196">
    <property type="entry name" value="ABC TRANSPORTER PERMEASE PROTEIN YPHD-RELATED-RELATED"/>
    <property type="match status" value="1"/>
</dbReference>
<feature type="transmembrane region" description="Helical" evidence="6">
    <location>
        <begin position="249"/>
        <end position="267"/>
    </location>
</feature>
<dbReference type="OrthoDB" id="9778389at2"/>
<protein>
    <submittedName>
        <fullName evidence="7">Putative ABC transport system permease protein</fullName>
    </submittedName>
</protein>
<evidence type="ECO:0000256" key="4">
    <source>
        <dbReference type="ARBA" id="ARBA00022989"/>
    </source>
</evidence>
<dbReference type="InterPro" id="IPR001851">
    <property type="entry name" value="ABC_transp_permease"/>
</dbReference>
<evidence type="ECO:0000313" key="8">
    <source>
        <dbReference type="Proteomes" id="UP000198806"/>
    </source>
</evidence>
<evidence type="ECO:0000256" key="2">
    <source>
        <dbReference type="ARBA" id="ARBA00022475"/>
    </source>
</evidence>
<dbReference type="Pfam" id="PF02653">
    <property type="entry name" value="BPD_transp_2"/>
    <property type="match status" value="1"/>
</dbReference>
<dbReference type="PANTHER" id="PTHR32196:SF69">
    <property type="entry name" value="BRANCHED-CHAIN AMINO ACID TRANSPORT SYSTEM, PERMEASE PROTEIN"/>
    <property type="match status" value="1"/>
</dbReference>
<dbReference type="EMBL" id="FOWD01000046">
    <property type="protein sequence ID" value="SFO60619.1"/>
    <property type="molecule type" value="Genomic_DNA"/>
</dbReference>
<feature type="transmembrane region" description="Helical" evidence="6">
    <location>
        <begin position="213"/>
        <end position="237"/>
    </location>
</feature>
<comment type="subcellular location">
    <subcellularLocation>
        <location evidence="1">Cell membrane</location>
        <topology evidence="1">Multi-pass membrane protein</topology>
    </subcellularLocation>
</comment>
<dbReference type="GO" id="GO:0022857">
    <property type="term" value="F:transmembrane transporter activity"/>
    <property type="evidence" value="ECO:0007669"/>
    <property type="project" value="InterPro"/>
</dbReference>
<feature type="transmembrane region" description="Helical" evidence="6">
    <location>
        <begin position="273"/>
        <end position="289"/>
    </location>
</feature>
<evidence type="ECO:0000256" key="1">
    <source>
        <dbReference type="ARBA" id="ARBA00004651"/>
    </source>
</evidence>
<feature type="transmembrane region" description="Helical" evidence="6">
    <location>
        <begin position="91"/>
        <end position="110"/>
    </location>
</feature>
<evidence type="ECO:0000256" key="3">
    <source>
        <dbReference type="ARBA" id="ARBA00022692"/>
    </source>
</evidence>
<evidence type="ECO:0000313" key="7">
    <source>
        <dbReference type="EMBL" id="SFO60619.1"/>
    </source>
</evidence>
<dbReference type="Proteomes" id="UP000198806">
    <property type="component" value="Unassembled WGS sequence"/>
</dbReference>
<dbReference type="STRING" id="1527.SAMN04489757_14623"/>
<keyword evidence="3 6" id="KW-0812">Transmembrane</keyword>
<organism evidence="7 8">
    <name type="scientific">Anaerocolumna aminovalerica</name>
    <dbReference type="NCBI Taxonomy" id="1527"/>
    <lineage>
        <taxon>Bacteria</taxon>
        <taxon>Bacillati</taxon>
        <taxon>Bacillota</taxon>
        <taxon>Clostridia</taxon>
        <taxon>Lachnospirales</taxon>
        <taxon>Lachnospiraceae</taxon>
        <taxon>Anaerocolumna</taxon>
    </lineage>
</organism>
<dbReference type="AlphaFoldDB" id="A0A1I5IJT6"/>
<evidence type="ECO:0000256" key="5">
    <source>
        <dbReference type="ARBA" id="ARBA00023136"/>
    </source>
</evidence>
<dbReference type="GO" id="GO:0005886">
    <property type="term" value="C:plasma membrane"/>
    <property type="evidence" value="ECO:0007669"/>
    <property type="project" value="UniProtKB-SubCell"/>
</dbReference>
<name>A0A1I5IJT6_9FIRM</name>
<evidence type="ECO:0000256" key="6">
    <source>
        <dbReference type="SAM" id="Phobius"/>
    </source>
</evidence>
<dbReference type="CDD" id="cd06574">
    <property type="entry name" value="TM_PBP1_branched-chain-AA_like"/>
    <property type="match status" value="1"/>
</dbReference>
<keyword evidence="4 6" id="KW-1133">Transmembrane helix</keyword>
<feature type="transmembrane region" description="Helical" evidence="6">
    <location>
        <begin position="139"/>
        <end position="160"/>
    </location>
</feature>
<accession>A0A1I5IJT6</accession>
<reference evidence="7 8" key="1">
    <citation type="submission" date="2016-10" db="EMBL/GenBank/DDBJ databases">
        <authorList>
            <person name="de Groot N.N."/>
        </authorList>
    </citation>
    <scope>NUCLEOTIDE SEQUENCE [LARGE SCALE GENOMIC DNA]</scope>
    <source>
        <strain evidence="7 8">DSM 1283</strain>
    </source>
</reference>
<keyword evidence="5 6" id="KW-0472">Membrane</keyword>
<proteinExistence type="predicted"/>
<sequence>MIEFIFDLILGVLEEGFAYAIMALGVYITYKILDFPDLSVDGTFPLGGVVSVVLIIAGVSPVLTLLISFLAGALAGTFTGLIHVKLRVRDLFSGIIMMTALYSINLRIAGSPNVPIFSKETIFENSFLEKFISDKFKPYITVTILLIILLIMKLILDFYLNTKSGYLLRAVGDNSTLVTSLAIDKGKVKIIGLALANGLVALAGAIYCQKSGYFEISMGTGTMTIGLASVIIGTNLFRKASFIKSTSAVIIGSLLYKLCVSIAISFGLENSDLRLITAILFLGILVVSNDRKRKVKSNA</sequence>
<feature type="transmembrane region" description="Helical" evidence="6">
    <location>
        <begin position="12"/>
        <end position="30"/>
    </location>
</feature>
<gene>
    <name evidence="7" type="ORF">SAMN04489757_14623</name>
</gene>
<feature type="transmembrane region" description="Helical" evidence="6">
    <location>
        <begin position="190"/>
        <end position="207"/>
    </location>
</feature>
<feature type="transmembrane region" description="Helical" evidence="6">
    <location>
        <begin position="50"/>
        <end position="79"/>
    </location>
</feature>